<proteinExistence type="inferred from homology"/>
<dbReference type="GO" id="GO:0044716">
    <property type="term" value="F:8-oxo-GDP phosphatase activity"/>
    <property type="evidence" value="ECO:0007669"/>
    <property type="project" value="TreeGrafter"/>
</dbReference>
<dbReference type="EMBL" id="JAZGQO010000014">
    <property type="protein sequence ID" value="KAK6170241.1"/>
    <property type="molecule type" value="Genomic_DNA"/>
</dbReference>
<dbReference type="PANTHER" id="PTHR22769:SF56">
    <property type="entry name" value="8-OXO-DGDP PHOSPHATASE NUDT18"/>
    <property type="match status" value="1"/>
</dbReference>
<dbReference type="AlphaFoldDB" id="A0AAN8J6U8"/>
<dbReference type="PRINTS" id="PR00502">
    <property type="entry name" value="NUDIXFAMILY"/>
</dbReference>
<reference evidence="4 5" key="1">
    <citation type="submission" date="2024-01" db="EMBL/GenBank/DDBJ databases">
        <title>The genome of the rayed Mediterranean limpet Patella caerulea (Linnaeus, 1758).</title>
        <authorList>
            <person name="Anh-Thu Weber A."/>
            <person name="Halstead-Nussloch G."/>
        </authorList>
    </citation>
    <scope>NUCLEOTIDE SEQUENCE [LARGE SCALE GENOMIC DNA]</scope>
    <source>
        <strain evidence="4">AATW-2023a</strain>
        <tissue evidence="4">Whole specimen</tissue>
    </source>
</reference>
<protein>
    <recommendedName>
        <fullName evidence="3">Nudix hydrolase domain-containing protein</fullName>
    </recommendedName>
</protein>
<keyword evidence="5" id="KW-1185">Reference proteome</keyword>
<feature type="domain" description="Nudix hydrolase" evidence="3">
    <location>
        <begin position="36"/>
        <end position="161"/>
    </location>
</feature>
<evidence type="ECO:0000256" key="2">
    <source>
        <dbReference type="RuleBase" id="RU003476"/>
    </source>
</evidence>
<evidence type="ECO:0000313" key="4">
    <source>
        <dbReference type="EMBL" id="KAK6170241.1"/>
    </source>
</evidence>
<gene>
    <name evidence="4" type="ORF">SNE40_018681</name>
</gene>
<dbReference type="GO" id="GO:0044715">
    <property type="term" value="F:8-oxo-dGDP phosphatase activity"/>
    <property type="evidence" value="ECO:0007669"/>
    <property type="project" value="TreeGrafter"/>
</dbReference>
<evidence type="ECO:0000256" key="1">
    <source>
        <dbReference type="ARBA" id="ARBA00022801"/>
    </source>
</evidence>
<dbReference type="Pfam" id="PF00293">
    <property type="entry name" value="NUDIX"/>
    <property type="match status" value="1"/>
</dbReference>
<evidence type="ECO:0000259" key="3">
    <source>
        <dbReference type="PROSITE" id="PS51462"/>
    </source>
</evidence>
<organism evidence="4 5">
    <name type="scientific">Patella caerulea</name>
    <name type="common">Rayed Mediterranean limpet</name>
    <dbReference type="NCBI Taxonomy" id="87958"/>
    <lineage>
        <taxon>Eukaryota</taxon>
        <taxon>Metazoa</taxon>
        <taxon>Spiralia</taxon>
        <taxon>Lophotrochozoa</taxon>
        <taxon>Mollusca</taxon>
        <taxon>Gastropoda</taxon>
        <taxon>Patellogastropoda</taxon>
        <taxon>Patelloidea</taxon>
        <taxon>Patellidae</taxon>
        <taxon>Patella</taxon>
    </lineage>
</organism>
<dbReference type="PROSITE" id="PS00893">
    <property type="entry name" value="NUDIX_BOX"/>
    <property type="match status" value="1"/>
</dbReference>
<evidence type="ECO:0000313" key="5">
    <source>
        <dbReference type="Proteomes" id="UP001347796"/>
    </source>
</evidence>
<dbReference type="InterPro" id="IPR020476">
    <property type="entry name" value="Nudix_hydrolase"/>
</dbReference>
<dbReference type="InterPro" id="IPR015797">
    <property type="entry name" value="NUDIX_hydrolase-like_dom_sf"/>
</dbReference>
<comment type="caution">
    <text evidence="4">The sequence shown here is derived from an EMBL/GenBank/DDBJ whole genome shotgun (WGS) entry which is preliminary data.</text>
</comment>
<comment type="similarity">
    <text evidence="2">Belongs to the Nudix hydrolase family.</text>
</comment>
<dbReference type="Gene3D" id="3.90.79.10">
    <property type="entry name" value="Nucleoside Triphosphate Pyrophosphohydrolase"/>
    <property type="match status" value="1"/>
</dbReference>
<accession>A0AAN8J6U8</accession>
<dbReference type="InterPro" id="IPR000086">
    <property type="entry name" value="NUDIX_hydrolase_dom"/>
</dbReference>
<name>A0AAN8J6U8_PATCE</name>
<dbReference type="SUPFAM" id="SSF55811">
    <property type="entry name" value="Nudix"/>
    <property type="match status" value="1"/>
</dbReference>
<keyword evidence="1 2" id="KW-0378">Hydrolase</keyword>
<sequence length="321" mass="36121">MDETLIKLIASERIPIDGVDVTCTNAAEFIPRTKRNMGYIVGGLVFNDKGEILMMQEAKRSCHGKWYLPMGRLEPGENLQEGAVREVLEETGLTVEPVTALEIESGGVTWFRIIFIMKQTGGVLKTKPDEESLKADWFNPGKVLNKEIKLRKDDILRIIQKGIDYKKLPQLEQHSILPVIHPHIQILHRVILHTLTPEGDHAILVNTNKSVHLPCCVMGPEDISLMVSIFLLFKDVFGRLKHPPEVCGIVSVEHCGQPEAKNDGMCLTSLVHTKNVLKFDGVNKKKYDWHVVTDIDLISKLNLMLAGKKILPFLDVNSKTR</sequence>
<dbReference type="PROSITE" id="PS51462">
    <property type="entry name" value="NUDIX"/>
    <property type="match status" value="1"/>
</dbReference>
<dbReference type="Proteomes" id="UP001347796">
    <property type="component" value="Unassembled WGS sequence"/>
</dbReference>
<dbReference type="PANTHER" id="PTHR22769">
    <property type="entry name" value="MUTT/NUDIX HYDROLASE"/>
    <property type="match status" value="1"/>
</dbReference>
<dbReference type="InterPro" id="IPR020084">
    <property type="entry name" value="NUDIX_hydrolase_CS"/>
</dbReference>